<feature type="signal peptide" evidence="1">
    <location>
        <begin position="1"/>
        <end position="31"/>
    </location>
</feature>
<proteinExistence type="predicted"/>
<keyword evidence="3" id="KW-1185">Reference proteome</keyword>
<comment type="caution">
    <text evidence="2">The sequence shown here is derived from an EMBL/GenBank/DDBJ whole genome shotgun (WGS) entry which is preliminary data.</text>
</comment>
<keyword evidence="1" id="KW-0732">Signal</keyword>
<dbReference type="AlphaFoldDB" id="A0AAV0XRE5"/>
<accession>A0AAV0XRE5</accession>
<evidence type="ECO:0008006" key="4">
    <source>
        <dbReference type="Google" id="ProtNLM"/>
    </source>
</evidence>
<evidence type="ECO:0000256" key="1">
    <source>
        <dbReference type="SAM" id="SignalP"/>
    </source>
</evidence>
<evidence type="ECO:0000313" key="3">
    <source>
        <dbReference type="Proteomes" id="UP001160148"/>
    </source>
</evidence>
<reference evidence="2 3" key="1">
    <citation type="submission" date="2023-01" db="EMBL/GenBank/DDBJ databases">
        <authorList>
            <person name="Whitehead M."/>
        </authorList>
    </citation>
    <scope>NUCLEOTIDE SEQUENCE [LARGE SCALE GENOMIC DNA]</scope>
</reference>
<sequence length="189" mass="21024">MVFRAWTRLNRVRWSLFLVAGSASLVGYSRCEKCLGRPRIMGCFLGVWDCYWSAESGRRQCPPFSRSGGYPSASSCQLRIESKSLGSVSIVRWTRRGSITPIQVREVLVSSFDEAFVEAVVPVVGALNTSVGIVGRVVSVTFFRGCTLLGGRTGRNRWLSCRRWRPELETGCVWSSIFGSSVQVMLLNV</sequence>
<dbReference type="Proteomes" id="UP001160148">
    <property type="component" value="Unassembled WGS sequence"/>
</dbReference>
<name>A0AAV0XRE5_9HEMI</name>
<organism evidence="2 3">
    <name type="scientific">Macrosiphum euphorbiae</name>
    <name type="common">potato aphid</name>
    <dbReference type="NCBI Taxonomy" id="13131"/>
    <lineage>
        <taxon>Eukaryota</taxon>
        <taxon>Metazoa</taxon>
        <taxon>Ecdysozoa</taxon>
        <taxon>Arthropoda</taxon>
        <taxon>Hexapoda</taxon>
        <taxon>Insecta</taxon>
        <taxon>Pterygota</taxon>
        <taxon>Neoptera</taxon>
        <taxon>Paraneoptera</taxon>
        <taxon>Hemiptera</taxon>
        <taxon>Sternorrhyncha</taxon>
        <taxon>Aphidomorpha</taxon>
        <taxon>Aphidoidea</taxon>
        <taxon>Aphididae</taxon>
        <taxon>Macrosiphini</taxon>
        <taxon>Macrosiphum</taxon>
    </lineage>
</organism>
<gene>
    <name evidence="2" type="ORF">MEUPH1_LOCUS25107</name>
</gene>
<evidence type="ECO:0000313" key="2">
    <source>
        <dbReference type="EMBL" id="CAI6371060.1"/>
    </source>
</evidence>
<feature type="chain" id="PRO_5043325959" description="Secreted protein" evidence="1">
    <location>
        <begin position="32"/>
        <end position="189"/>
    </location>
</feature>
<dbReference type="EMBL" id="CARXXK010000716">
    <property type="protein sequence ID" value="CAI6371060.1"/>
    <property type="molecule type" value="Genomic_DNA"/>
</dbReference>
<protein>
    <recommendedName>
        <fullName evidence="4">Secreted protein</fullName>
    </recommendedName>
</protein>